<dbReference type="OrthoDB" id="2958217at2759"/>
<dbReference type="PANTHER" id="PTHR33112">
    <property type="entry name" value="DOMAIN PROTEIN, PUTATIVE-RELATED"/>
    <property type="match status" value="1"/>
</dbReference>
<keyword evidence="3" id="KW-1185">Reference proteome</keyword>
<evidence type="ECO:0000313" key="3">
    <source>
        <dbReference type="Proteomes" id="UP000813461"/>
    </source>
</evidence>
<gene>
    <name evidence="2" type="ORF">FB567DRAFT_508402</name>
</gene>
<dbReference type="Pfam" id="PF06985">
    <property type="entry name" value="HET"/>
    <property type="match status" value="1"/>
</dbReference>
<dbReference type="InterPro" id="IPR010730">
    <property type="entry name" value="HET"/>
</dbReference>
<organism evidence="2 3">
    <name type="scientific">Paraphoma chrysanthemicola</name>
    <dbReference type="NCBI Taxonomy" id="798071"/>
    <lineage>
        <taxon>Eukaryota</taxon>
        <taxon>Fungi</taxon>
        <taxon>Dikarya</taxon>
        <taxon>Ascomycota</taxon>
        <taxon>Pezizomycotina</taxon>
        <taxon>Dothideomycetes</taxon>
        <taxon>Pleosporomycetidae</taxon>
        <taxon>Pleosporales</taxon>
        <taxon>Pleosporineae</taxon>
        <taxon>Phaeosphaeriaceae</taxon>
        <taxon>Paraphoma</taxon>
    </lineage>
</organism>
<protein>
    <submittedName>
        <fullName evidence="2">Heterokaryon incompatibility protein-domain-containing protein</fullName>
    </submittedName>
</protein>
<name>A0A8K0QUF7_9PLEO</name>
<evidence type="ECO:0000259" key="1">
    <source>
        <dbReference type="Pfam" id="PF06985"/>
    </source>
</evidence>
<dbReference type="PANTHER" id="PTHR33112:SF9">
    <property type="entry name" value="HETEROKARYON INCOMPATIBILITY DOMAIN-CONTAINING PROTEIN"/>
    <property type="match status" value="1"/>
</dbReference>
<reference evidence="2" key="1">
    <citation type="journal article" date="2021" name="Nat. Commun.">
        <title>Genetic determinants of endophytism in the Arabidopsis root mycobiome.</title>
        <authorList>
            <person name="Mesny F."/>
            <person name="Miyauchi S."/>
            <person name="Thiergart T."/>
            <person name="Pickel B."/>
            <person name="Atanasova L."/>
            <person name="Karlsson M."/>
            <person name="Huettel B."/>
            <person name="Barry K.W."/>
            <person name="Haridas S."/>
            <person name="Chen C."/>
            <person name="Bauer D."/>
            <person name="Andreopoulos W."/>
            <person name="Pangilinan J."/>
            <person name="LaButti K."/>
            <person name="Riley R."/>
            <person name="Lipzen A."/>
            <person name="Clum A."/>
            <person name="Drula E."/>
            <person name="Henrissat B."/>
            <person name="Kohler A."/>
            <person name="Grigoriev I.V."/>
            <person name="Martin F.M."/>
            <person name="Hacquard S."/>
        </authorList>
    </citation>
    <scope>NUCLEOTIDE SEQUENCE</scope>
    <source>
        <strain evidence="2">MPI-SDFR-AT-0120</strain>
    </source>
</reference>
<comment type="caution">
    <text evidence="2">The sequence shown here is derived from an EMBL/GenBank/DDBJ whole genome shotgun (WGS) entry which is preliminary data.</text>
</comment>
<feature type="domain" description="Heterokaryon incompatibility" evidence="1">
    <location>
        <begin position="235"/>
        <end position="384"/>
    </location>
</feature>
<dbReference type="AlphaFoldDB" id="A0A8K0QUF7"/>
<sequence length="688" mass="77646">MEVMSIVPTDKVIKTTENADECDTRMEGGTDSESISQVHDEDNDNDLSALACIFCELVITLRCAEVQQYGKLHSPGSVKRLETQELRQGASQGCQDCDLMTRTLEHFCTIGNEAWIVFLSFDVAPYDAELAQLRIRMRAGHEDDIPTEHLIIFRSTADVPINSRWSTIGKRPLVLRDTSSEHAFQMVSNWLQECSHNHNRCYKDKISCLPKRVLKITKTTVILREHVESSTPAKYACLSHCWGKQGPALQLKSETMDQLQSGVARELLPRTFKDAVEICERLGIYFLWIDAMCIRQDSFEDWESEASVMADIYEGAYLTIAATGSGDSDGGCFSHIRDEFSDVALGTTGLCARRGLPQFPTISTSFDYDTTDWPLLERGWVFQERRLSTRIIHYAKDQIFWECTSALLSSSGDQNWTTDRPFDNKNNIRNAMKYESGGGPKSSWRELIEMYSLLNFTKIRDRLPALGGVVKREMQRRQNDRYVAGMWEKTLLEDLGFSRFACYGNIPGIPSWSWACHGHRVHFRDTMGFGDSVATTDLISLEPSFDGAPHMGGVISASIRLKGPTLSTRAVAYLSARWRVFLDDGDDQLSYFDYVSHGVSTYYDGLSPDAELLLIVMSVSMGKHSGSGEMLVLERLPTGSCLRIGHGRLHYTRKDLNHIDPEKLGKELVGENMKRFLALFEVQEVEIV</sequence>
<accession>A0A8K0QUF7</accession>
<evidence type="ECO:0000313" key="2">
    <source>
        <dbReference type="EMBL" id="KAH7068668.1"/>
    </source>
</evidence>
<dbReference type="EMBL" id="JAGMVJ010000031">
    <property type="protein sequence ID" value="KAH7068668.1"/>
    <property type="molecule type" value="Genomic_DNA"/>
</dbReference>
<proteinExistence type="predicted"/>
<dbReference type="Proteomes" id="UP000813461">
    <property type="component" value="Unassembled WGS sequence"/>
</dbReference>